<proteinExistence type="predicted"/>
<evidence type="ECO:0000313" key="1">
    <source>
        <dbReference type="EMBL" id="QEE24799.1"/>
    </source>
</evidence>
<reference evidence="1 2" key="1">
    <citation type="submission" date="2019-08" db="EMBL/GenBank/DDBJ databases">
        <title>Complete genome sequence of Rhodanobacter glycinis strain T01E-68 isolated from tomato root.</title>
        <authorList>
            <person name="Weon H.-Y."/>
            <person name="Lee S.A."/>
        </authorList>
    </citation>
    <scope>NUCLEOTIDE SEQUENCE [LARGE SCALE GENOMIC DNA]</scope>
    <source>
        <strain evidence="1 2">T01E-68</strain>
    </source>
</reference>
<organism evidence="1 2">
    <name type="scientific">Rhodanobacter glycinis</name>
    <dbReference type="NCBI Taxonomy" id="582702"/>
    <lineage>
        <taxon>Bacteria</taxon>
        <taxon>Pseudomonadati</taxon>
        <taxon>Pseudomonadota</taxon>
        <taxon>Gammaproteobacteria</taxon>
        <taxon>Lysobacterales</taxon>
        <taxon>Rhodanobacteraceae</taxon>
        <taxon>Rhodanobacter</taxon>
    </lineage>
</organism>
<dbReference type="AlphaFoldDB" id="A0A5B9DYY5"/>
<evidence type="ECO:0000313" key="2">
    <source>
        <dbReference type="Proteomes" id="UP000321807"/>
    </source>
</evidence>
<dbReference type="EMBL" id="CP042807">
    <property type="protein sequence ID" value="QEE24799.1"/>
    <property type="molecule type" value="Genomic_DNA"/>
</dbReference>
<name>A0A5B9DYY5_9GAMM</name>
<accession>A0A5B9DYY5</accession>
<sequence>MGIEGRQWNDVVPLVFESLANGYHTEHYFNDVIEPALRTLADQIDEYETKQEGAWPFVVLHIRAVEKATVEAFALALQSIWERQLRRYLGTHKPQDFPLEKLEKATWGGLQSLFRAWRPFALDEFDSFEWLDLLQELGNACRHGDGRASRVLFKRYPGLWPNWPPKFVAPLPDMIRPPVLPTGEPPFRDIVIPEHFLQRFSEAIRWFWEDIEYLYNRSLQHPDEYLIQRLDAIRDTWGERGKEITY</sequence>
<gene>
    <name evidence="1" type="ORF">CS053_10035</name>
</gene>
<dbReference type="Proteomes" id="UP000321807">
    <property type="component" value="Chromosome"/>
</dbReference>
<protein>
    <submittedName>
        <fullName evidence="1">Uncharacterized protein</fullName>
    </submittedName>
</protein>
<dbReference type="RefSeq" id="WP_147627319.1">
    <property type="nucleotide sequence ID" value="NZ_CP042807.1"/>
</dbReference>
<dbReference type="KEGG" id="rgl:CS053_10035"/>